<dbReference type="InterPro" id="IPR002355">
    <property type="entry name" value="Cu_oxidase_Cu_BS"/>
</dbReference>
<dbReference type="Pfam" id="PF07731">
    <property type="entry name" value="Cu-oxidase_2"/>
    <property type="match status" value="1"/>
</dbReference>
<dbReference type="EMBL" id="BAABGU010000022">
    <property type="protein sequence ID" value="GAA4573951.1"/>
    <property type="molecule type" value="Genomic_DNA"/>
</dbReference>
<feature type="domain" description="Plastocyanin-like" evidence="2">
    <location>
        <begin position="1"/>
        <end position="60"/>
    </location>
</feature>
<keyword evidence="4" id="KW-1185">Reference proteome</keyword>
<protein>
    <recommendedName>
        <fullName evidence="2">Plastocyanin-like domain-containing protein</fullName>
    </recommendedName>
</protein>
<organism evidence="3 4">
    <name type="scientific">Micromonospora coerulea</name>
    <dbReference type="NCBI Taxonomy" id="47856"/>
    <lineage>
        <taxon>Bacteria</taxon>
        <taxon>Bacillati</taxon>
        <taxon>Actinomycetota</taxon>
        <taxon>Actinomycetes</taxon>
        <taxon>Micromonosporales</taxon>
        <taxon>Micromonosporaceae</taxon>
        <taxon>Micromonospora</taxon>
    </lineage>
</organism>
<evidence type="ECO:0000313" key="4">
    <source>
        <dbReference type="Proteomes" id="UP001500307"/>
    </source>
</evidence>
<dbReference type="SUPFAM" id="SSF49503">
    <property type="entry name" value="Cupredoxins"/>
    <property type="match status" value="1"/>
</dbReference>
<dbReference type="Proteomes" id="UP001500307">
    <property type="component" value="Unassembled WGS sequence"/>
</dbReference>
<evidence type="ECO:0000313" key="3">
    <source>
        <dbReference type="EMBL" id="GAA4573951.1"/>
    </source>
</evidence>
<gene>
    <name evidence="3" type="ORF">GCM10023176_39980</name>
</gene>
<accession>A0ABP8SV52</accession>
<dbReference type="InterPro" id="IPR008972">
    <property type="entry name" value="Cupredoxin"/>
</dbReference>
<comment type="caution">
    <text evidence="3">The sequence shown here is derived from an EMBL/GenBank/DDBJ whole genome shotgun (WGS) entry which is preliminary data.</text>
</comment>
<dbReference type="InterPro" id="IPR011706">
    <property type="entry name" value="Cu-oxidase_C"/>
</dbReference>
<keyword evidence="1" id="KW-0479">Metal-binding</keyword>
<dbReference type="PROSITE" id="PS00080">
    <property type="entry name" value="MULTICOPPER_OXIDASE2"/>
    <property type="match status" value="1"/>
</dbReference>
<sequence length="62" mass="6806">MHLHGLIFAVTGGGARKDTTIVTPRQTVTVDLEADNPGQWMTHCHNIYHAAAGMMINLAYRT</sequence>
<proteinExistence type="predicted"/>
<dbReference type="Gene3D" id="2.60.40.420">
    <property type="entry name" value="Cupredoxins - blue copper proteins"/>
    <property type="match status" value="1"/>
</dbReference>
<evidence type="ECO:0000256" key="1">
    <source>
        <dbReference type="ARBA" id="ARBA00022723"/>
    </source>
</evidence>
<reference evidence="4" key="1">
    <citation type="journal article" date="2019" name="Int. J. Syst. Evol. Microbiol.">
        <title>The Global Catalogue of Microorganisms (GCM) 10K type strain sequencing project: providing services to taxonomists for standard genome sequencing and annotation.</title>
        <authorList>
            <consortium name="The Broad Institute Genomics Platform"/>
            <consortium name="The Broad Institute Genome Sequencing Center for Infectious Disease"/>
            <person name="Wu L."/>
            <person name="Ma J."/>
        </authorList>
    </citation>
    <scope>NUCLEOTIDE SEQUENCE [LARGE SCALE GENOMIC DNA]</scope>
    <source>
        <strain evidence="4">JCM 3175</strain>
    </source>
</reference>
<name>A0ABP8SV52_9ACTN</name>
<evidence type="ECO:0000259" key="2">
    <source>
        <dbReference type="Pfam" id="PF07731"/>
    </source>
</evidence>